<dbReference type="Gene3D" id="3.40.50.150">
    <property type="entry name" value="Vaccinia Virus protein VP39"/>
    <property type="match status" value="1"/>
</dbReference>
<dbReference type="InterPro" id="IPR023165">
    <property type="entry name" value="rRNA_Ade_diMease-like_C"/>
</dbReference>
<proteinExistence type="inferred from homology"/>
<dbReference type="InterPro" id="IPR020598">
    <property type="entry name" value="rRNA_Ade_methylase_Trfase_N"/>
</dbReference>
<dbReference type="PANTHER" id="PTHR11727:SF7">
    <property type="entry name" value="DIMETHYLADENOSINE TRANSFERASE-RELATED"/>
    <property type="match status" value="1"/>
</dbReference>
<feature type="domain" description="Ribosomal RNA adenine methylase transferase N-terminal" evidence="6">
    <location>
        <begin position="16"/>
        <end position="180"/>
    </location>
</feature>
<dbReference type="AlphaFoldDB" id="A0A847D1H5"/>
<feature type="binding site" evidence="5">
    <location>
        <position position="57"/>
    </location>
    <ligand>
        <name>S-adenosyl-L-methionine</name>
        <dbReference type="ChEBI" id="CHEBI:59789"/>
    </ligand>
</feature>
<keyword evidence="4 5" id="KW-0694">RNA-binding</keyword>
<dbReference type="PANTHER" id="PTHR11727">
    <property type="entry name" value="DIMETHYLADENOSINE TRANSFERASE"/>
    <property type="match status" value="1"/>
</dbReference>
<feature type="binding site" evidence="5">
    <location>
        <position position="9"/>
    </location>
    <ligand>
        <name>S-adenosyl-L-methionine</name>
        <dbReference type="ChEBI" id="CHEBI:59789"/>
    </ligand>
</feature>
<dbReference type="Pfam" id="PF00398">
    <property type="entry name" value="RrnaAD"/>
    <property type="match status" value="1"/>
</dbReference>
<accession>A0A847D1H5</accession>
<dbReference type="Gene3D" id="1.10.8.100">
    <property type="entry name" value="Ribosomal RNA adenine dimethylase-like, domain 2"/>
    <property type="match status" value="1"/>
</dbReference>
<dbReference type="SUPFAM" id="SSF53335">
    <property type="entry name" value="S-adenosyl-L-methionine-dependent methyltransferases"/>
    <property type="match status" value="1"/>
</dbReference>
<feature type="binding site" evidence="5">
    <location>
        <position position="36"/>
    </location>
    <ligand>
        <name>S-adenosyl-L-methionine</name>
        <dbReference type="ChEBI" id="CHEBI:59789"/>
    </ligand>
</feature>
<dbReference type="CDD" id="cd02440">
    <property type="entry name" value="AdoMet_MTases"/>
    <property type="match status" value="1"/>
</dbReference>
<keyword evidence="1 5" id="KW-0489">Methyltransferase</keyword>
<dbReference type="EMBL" id="JAAZBX010000011">
    <property type="protein sequence ID" value="NLD25584.1"/>
    <property type="molecule type" value="Genomic_DNA"/>
</dbReference>
<comment type="caution">
    <text evidence="5">Lacks conserved residue(s) required for the propagation of feature annotation.</text>
</comment>
<keyword evidence="2 5" id="KW-0808">Transferase</keyword>
<name>A0A847D1H5_9BACT</name>
<dbReference type="GO" id="GO:0003723">
    <property type="term" value="F:RNA binding"/>
    <property type="evidence" value="ECO:0007669"/>
    <property type="project" value="UniProtKB-UniRule"/>
</dbReference>
<comment type="caution">
    <text evidence="7">The sequence shown here is derived from an EMBL/GenBank/DDBJ whole genome shotgun (WGS) entry which is preliminary data.</text>
</comment>
<gene>
    <name evidence="7" type="ORF">GX656_03005</name>
</gene>
<dbReference type="InterPro" id="IPR001737">
    <property type="entry name" value="KsgA/Erm"/>
</dbReference>
<comment type="similarity">
    <text evidence="5">Belongs to the class I-like SAM-binding methyltransferase superfamily. rRNA adenine N(6)-methyltransferase family.</text>
</comment>
<dbReference type="InterPro" id="IPR029063">
    <property type="entry name" value="SAM-dependent_MTases_sf"/>
</dbReference>
<evidence type="ECO:0000256" key="4">
    <source>
        <dbReference type="ARBA" id="ARBA00022884"/>
    </source>
</evidence>
<evidence type="ECO:0000256" key="1">
    <source>
        <dbReference type="ARBA" id="ARBA00022603"/>
    </source>
</evidence>
<dbReference type="GO" id="GO:0000179">
    <property type="term" value="F:rRNA (adenine-N6,N6-)-dimethyltransferase activity"/>
    <property type="evidence" value="ECO:0007669"/>
    <property type="project" value="UniProtKB-UniRule"/>
</dbReference>
<dbReference type="PROSITE" id="PS01131">
    <property type="entry name" value="RRNA_A_DIMETH"/>
    <property type="match status" value="1"/>
</dbReference>
<protein>
    <submittedName>
        <fullName evidence="7">Methyltransferase domain-containing protein</fullName>
    </submittedName>
</protein>
<dbReference type="PROSITE" id="PS51689">
    <property type="entry name" value="SAM_RNA_A_N6_MT"/>
    <property type="match status" value="1"/>
</dbReference>
<dbReference type="Proteomes" id="UP000545876">
    <property type="component" value="Unassembled WGS sequence"/>
</dbReference>
<reference evidence="7 8" key="1">
    <citation type="journal article" date="2020" name="Biotechnol. Biofuels">
        <title>New insights from the biogas microbiome by comprehensive genome-resolved metagenomics of nearly 1600 species originating from multiple anaerobic digesters.</title>
        <authorList>
            <person name="Campanaro S."/>
            <person name="Treu L."/>
            <person name="Rodriguez-R L.M."/>
            <person name="Kovalovszki A."/>
            <person name="Ziels R.M."/>
            <person name="Maus I."/>
            <person name="Zhu X."/>
            <person name="Kougias P.G."/>
            <person name="Basile A."/>
            <person name="Luo G."/>
            <person name="Schluter A."/>
            <person name="Konstantinidis K.T."/>
            <person name="Angelidaki I."/>
        </authorList>
    </citation>
    <scope>NUCLEOTIDE SEQUENCE [LARGE SCALE GENOMIC DNA]</scope>
    <source>
        <strain evidence="7">AS06rmzACSIP_65</strain>
    </source>
</reference>
<organism evidence="7 8">
    <name type="scientific">Candidatus Dojkabacteria bacterium</name>
    <dbReference type="NCBI Taxonomy" id="2099670"/>
    <lineage>
        <taxon>Bacteria</taxon>
        <taxon>Candidatus Dojkabacteria</taxon>
    </lineage>
</organism>
<sequence>MVDIKYTQNFYNNTSKISKLLSSIGIKENDIVLDVGAGKGVLTNELEKYCKNVIAYELDPSYYEILKHTFHDRKNILLVNEDFTQVHLPKKPFKVFANIPFSLTADIVNKITSDESQLSEAYLFVQKESGDRFVGKPRNTQIATILSYRFNIEIIDSFQRGDFKPIPNVDIVLLKIVRKKNIDSEYLLFKDFVTYIFNQMEKDVFDTLKKLFTFNQLKYIKEELKKANYTVPSDLPKEYFFKIFQYFKTNGLDYRNKVIGYFRMHVFQHSKREKINRTRNTF</sequence>
<evidence type="ECO:0000256" key="2">
    <source>
        <dbReference type="ARBA" id="ARBA00022679"/>
    </source>
</evidence>
<keyword evidence="3 5" id="KW-0949">S-adenosyl-L-methionine</keyword>
<feature type="binding site" evidence="5">
    <location>
        <position position="82"/>
    </location>
    <ligand>
        <name>S-adenosyl-L-methionine</name>
        <dbReference type="ChEBI" id="CHEBI:59789"/>
    </ligand>
</feature>
<evidence type="ECO:0000313" key="8">
    <source>
        <dbReference type="Proteomes" id="UP000545876"/>
    </source>
</evidence>
<evidence type="ECO:0000259" key="6">
    <source>
        <dbReference type="SMART" id="SM00650"/>
    </source>
</evidence>
<evidence type="ECO:0000256" key="3">
    <source>
        <dbReference type="ARBA" id="ARBA00022691"/>
    </source>
</evidence>
<evidence type="ECO:0000256" key="5">
    <source>
        <dbReference type="PROSITE-ProRule" id="PRU01026"/>
    </source>
</evidence>
<evidence type="ECO:0000313" key="7">
    <source>
        <dbReference type="EMBL" id="NLD25584.1"/>
    </source>
</evidence>
<dbReference type="SMART" id="SM00650">
    <property type="entry name" value="rADc"/>
    <property type="match status" value="1"/>
</dbReference>
<feature type="binding site" evidence="5">
    <location>
        <position position="98"/>
    </location>
    <ligand>
        <name>S-adenosyl-L-methionine</name>
        <dbReference type="ChEBI" id="CHEBI:59789"/>
    </ligand>
</feature>
<dbReference type="InterPro" id="IPR020596">
    <property type="entry name" value="rRNA_Ade_Mease_Trfase_CS"/>
</dbReference>